<dbReference type="SUPFAM" id="SSF75217">
    <property type="entry name" value="alpha/beta knot"/>
    <property type="match status" value="1"/>
</dbReference>
<evidence type="ECO:0000256" key="10">
    <source>
        <dbReference type="ARBA" id="ARBA00022691"/>
    </source>
</evidence>
<dbReference type="NCBIfam" id="TIGR00088">
    <property type="entry name" value="trmD"/>
    <property type="match status" value="1"/>
</dbReference>
<dbReference type="EC" id="2.1.1.228" evidence="5 15"/>
<accession>A0A1T4XLS7</accession>
<keyword evidence="11 15" id="KW-0819">tRNA processing</keyword>
<dbReference type="EMBL" id="FUYC01000012">
    <property type="protein sequence ID" value="SKA90464.1"/>
    <property type="molecule type" value="Genomic_DNA"/>
</dbReference>
<evidence type="ECO:0000256" key="11">
    <source>
        <dbReference type="ARBA" id="ARBA00022694"/>
    </source>
</evidence>
<evidence type="ECO:0000256" key="16">
    <source>
        <dbReference type="RuleBase" id="RU003464"/>
    </source>
</evidence>
<dbReference type="InterPro" id="IPR019230">
    <property type="entry name" value="RNA_MeTrfase_C_dom"/>
</dbReference>
<evidence type="ECO:0000256" key="9">
    <source>
        <dbReference type="ARBA" id="ARBA00022679"/>
    </source>
</evidence>
<protein>
    <recommendedName>
        <fullName evidence="6 15">tRNA (guanine-N(1)-)-methyltransferase</fullName>
        <ecNumber evidence="5 15">2.1.1.228</ecNumber>
    </recommendedName>
    <alternativeName>
        <fullName evidence="12 15">M1G-methyltransferase</fullName>
    </alternativeName>
    <alternativeName>
        <fullName evidence="13 15">tRNA [GM37] methyltransferase</fullName>
    </alternativeName>
</protein>
<dbReference type="PANTHER" id="PTHR46417">
    <property type="entry name" value="TRNA (GUANINE-N(1)-)-METHYLTRANSFERASE"/>
    <property type="match status" value="1"/>
</dbReference>
<dbReference type="Pfam" id="PF01746">
    <property type="entry name" value="tRNA_m1G_MT"/>
    <property type="match status" value="1"/>
</dbReference>
<dbReference type="RefSeq" id="WP_078717771.1">
    <property type="nucleotide sequence ID" value="NZ_FUYC01000012.1"/>
</dbReference>
<dbReference type="Gene3D" id="1.10.1270.20">
    <property type="entry name" value="tRNA(m1g37)methyltransferase, domain 2"/>
    <property type="match status" value="1"/>
</dbReference>
<dbReference type="OrthoDB" id="9807416at2"/>
<evidence type="ECO:0000256" key="2">
    <source>
        <dbReference type="ARBA" id="ARBA00004496"/>
    </source>
</evidence>
<gene>
    <name evidence="15" type="primary">trmD</name>
    <name evidence="19" type="ORF">SAMN02745704_02224</name>
</gene>
<dbReference type="InterPro" id="IPR029028">
    <property type="entry name" value="Alpha/beta_knot_MTases"/>
</dbReference>
<comment type="subunit">
    <text evidence="4 15 16">Homodimer.</text>
</comment>
<keyword evidence="10 15" id="KW-0949">S-adenosyl-L-methionine</keyword>
<evidence type="ECO:0000256" key="15">
    <source>
        <dbReference type="HAMAP-Rule" id="MF_00605"/>
    </source>
</evidence>
<evidence type="ECO:0000313" key="20">
    <source>
        <dbReference type="Proteomes" id="UP000190027"/>
    </source>
</evidence>
<organism evidence="19 20">
    <name type="scientific">Paucidesulfovibrio gracilis DSM 16080</name>
    <dbReference type="NCBI Taxonomy" id="1121449"/>
    <lineage>
        <taxon>Bacteria</taxon>
        <taxon>Pseudomonadati</taxon>
        <taxon>Thermodesulfobacteriota</taxon>
        <taxon>Desulfovibrionia</taxon>
        <taxon>Desulfovibrionales</taxon>
        <taxon>Desulfovibrionaceae</taxon>
        <taxon>Paucidesulfovibrio</taxon>
    </lineage>
</organism>
<dbReference type="HAMAP" id="MF_00605">
    <property type="entry name" value="TrmD"/>
    <property type="match status" value="1"/>
</dbReference>
<evidence type="ECO:0000313" key="19">
    <source>
        <dbReference type="EMBL" id="SKA90464.1"/>
    </source>
</evidence>
<feature type="domain" description="tRNA methyltransferase TRMD/TRM10-type" evidence="17">
    <location>
        <begin position="1"/>
        <end position="220"/>
    </location>
</feature>
<dbReference type="Proteomes" id="UP000190027">
    <property type="component" value="Unassembled WGS sequence"/>
</dbReference>
<evidence type="ECO:0000256" key="7">
    <source>
        <dbReference type="ARBA" id="ARBA00022490"/>
    </source>
</evidence>
<dbReference type="InterPro" id="IPR029026">
    <property type="entry name" value="tRNA_m1G_MTases_N"/>
</dbReference>
<dbReference type="InterPro" id="IPR002649">
    <property type="entry name" value="tRNA_m1G_MeTrfase_TrmD"/>
</dbReference>
<feature type="domain" description="tRNA (guanine-N(1)-)-methyltransferase C-terminal" evidence="18">
    <location>
        <begin position="244"/>
        <end position="425"/>
    </location>
</feature>
<dbReference type="STRING" id="1121449.SAMN02745704_02224"/>
<reference evidence="19 20" key="1">
    <citation type="submission" date="2017-02" db="EMBL/GenBank/DDBJ databases">
        <authorList>
            <person name="Peterson S.W."/>
        </authorList>
    </citation>
    <scope>NUCLEOTIDE SEQUENCE [LARGE SCALE GENOMIC DNA]</scope>
    <source>
        <strain evidence="19 20">DSM 16080</strain>
    </source>
</reference>
<comment type="caution">
    <text evidence="15">Lacks conserved residue(s) required for the propagation of feature annotation.</text>
</comment>
<evidence type="ECO:0000256" key="6">
    <source>
        <dbReference type="ARBA" id="ARBA00014679"/>
    </source>
</evidence>
<evidence type="ECO:0000256" key="13">
    <source>
        <dbReference type="ARBA" id="ARBA00033392"/>
    </source>
</evidence>
<evidence type="ECO:0000256" key="5">
    <source>
        <dbReference type="ARBA" id="ARBA00012807"/>
    </source>
</evidence>
<dbReference type="GO" id="GO:0005829">
    <property type="term" value="C:cytosol"/>
    <property type="evidence" value="ECO:0007669"/>
    <property type="project" value="TreeGrafter"/>
</dbReference>
<dbReference type="InterPro" id="IPR016009">
    <property type="entry name" value="tRNA_MeTrfase_TRMD/TRM10"/>
</dbReference>
<comment type="similarity">
    <text evidence="3 15 16">Belongs to the RNA methyltransferase TrmD family.</text>
</comment>
<comment type="catalytic activity">
    <reaction evidence="14 15 16">
        <text>guanosine(37) in tRNA + S-adenosyl-L-methionine = N(1)-methylguanosine(37) in tRNA + S-adenosyl-L-homocysteine + H(+)</text>
        <dbReference type="Rhea" id="RHEA:36899"/>
        <dbReference type="Rhea" id="RHEA-COMP:10145"/>
        <dbReference type="Rhea" id="RHEA-COMP:10147"/>
        <dbReference type="ChEBI" id="CHEBI:15378"/>
        <dbReference type="ChEBI" id="CHEBI:57856"/>
        <dbReference type="ChEBI" id="CHEBI:59789"/>
        <dbReference type="ChEBI" id="CHEBI:73542"/>
        <dbReference type="ChEBI" id="CHEBI:74269"/>
        <dbReference type="EC" id="2.1.1.228"/>
    </reaction>
</comment>
<dbReference type="Pfam" id="PF09936">
    <property type="entry name" value="Methyltrn_RNA_4"/>
    <property type="match status" value="1"/>
</dbReference>
<evidence type="ECO:0000256" key="14">
    <source>
        <dbReference type="ARBA" id="ARBA00047783"/>
    </source>
</evidence>
<dbReference type="NCBIfam" id="NF000648">
    <property type="entry name" value="PRK00026.1"/>
    <property type="match status" value="1"/>
</dbReference>
<dbReference type="GO" id="GO:0002939">
    <property type="term" value="P:tRNA N1-guanine methylation"/>
    <property type="evidence" value="ECO:0007669"/>
    <property type="project" value="TreeGrafter"/>
</dbReference>
<evidence type="ECO:0000256" key="12">
    <source>
        <dbReference type="ARBA" id="ARBA00029736"/>
    </source>
</evidence>
<dbReference type="InterPro" id="IPR023148">
    <property type="entry name" value="tRNA_m1G_MeTrfase_C_sf"/>
</dbReference>
<keyword evidence="8 15" id="KW-0489">Methyltransferase</keyword>
<name>A0A1T4XLS7_9BACT</name>
<keyword evidence="20" id="KW-1185">Reference proteome</keyword>
<proteinExistence type="inferred from homology"/>
<comment type="function">
    <text evidence="1 15 16">Specifically methylates guanosine-37 in various tRNAs.</text>
</comment>
<feature type="binding site" evidence="15">
    <location>
        <position position="109"/>
    </location>
    <ligand>
        <name>S-adenosyl-L-methionine</name>
        <dbReference type="ChEBI" id="CHEBI:59789"/>
    </ligand>
</feature>
<dbReference type="Gene3D" id="3.40.1280.10">
    <property type="match status" value="2"/>
</dbReference>
<sequence>MHFNIVTIFPEFFDSALSVGLLGKAVDKGLVTFERVSPRSQTTDRHQTVDDKPYGGGAGLVMLPDPLTKTLRALKRPGRMLMLSPRGRRLTQEYAGELAQEEALTLICGRYEGIDERILDLFPVELVNVGDAVLNGGEAAAQCVVEAVSRLLPEFMHKEESLEEESFSSGLLEYPHYTRPDVFEGHAAPAVLLSGDHGKVASWRREQSVLNTLRHRPELLASAPLEPKDVDTLKSAPRATCGRNLHLALVHYPVLNKFGDTVAVSLTNLDIHDMSRVSRSYALGGLLLATPIEDQRELAANLLRHWTGGAGGKANPDRAEAMRQARVVSDLSEAVAHVEERTGQRPRIVATSARIDPKGGPMLTPEAVRRMLDQEPVLLVFGTGSGLAPQALEGAEMLRPLRCLDDYNHLSVRSAVAITVDRILGDVY</sequence>
<evidence type="ECO:0000256" key="8">
    <source>
        <dbReference type="ARBA" id="ARBA00022603"/>
    </source>
</evidence>
<evidence type="ECO:0000259" key="18">
    <source>
        <dbReference type="Pfam" id="PF09936"/>
    </source>
</evidence>
<keyword evidence="9 15" id="KW-0808">Transferase</keyword>
<keyword evidence="7 15" id="KW-0963">Cytoplasm</keyword>
<evidence type="ECO:0000256" key="4">
    <source>
        <dbReference type="ARBA" id="ARBA00011738"/>
    </source>
</evidence>
<dbReference type="CDD" id="cd18085">
    <property type="entry name" value="TM1570-like"/>
    <property type="match status" value="1"/>
</dbReference>
<dbReference type="PANTHER" id="PTHR46417:SF1">
    <property type="entry name" value="TRNA (GUANINE-N(1)-)-METHYLTRANSFERASE"/>
    <property type="match status" value="1"/>
</dbReference>
<dbReference type="CDD" id="cd18080">
    <property type="entry name" value="TrmD-like"/>
    <property type="match status" value="1"/>
</dbReference>
<evidence type="ECO:0000256" key="1">
    <source>
        <dbReference type="ARBA" id="ARBA00002634"/>
    </source>
</evidence>
<dbReference type="GO" id="GO:0052906">
    <property type="term" value="F:tRNA (guanine(37)-N1)-methyltransferase activity"/>
    <property type="evidence" value="ECO:0007669"/>
    <property type="project" value="UniProtKB-UniRule"/>
</dbReference>
<dbReference type="AlphaFoldDB" id="A0A1T4XLS7"/>
<evidence type="ECO:0000256" key="3">
    <source>
        <dbReference type="ARBA" id="ARBA00007630"/>
    </source>
</evidence>
<evidence type="ECO:0000259" key="17">
    <source>
        <dbReference type="Pfam" id="PF01746"/>
    </source>
</evidence>
<comment type="subcellular location">
    <subcellularLocation>
        <location evidence="2 15 16">Cytoplasm</location>
    </subcellularLocation>
</comment>